<proteinExistence type="predicted"/>
<dbReference type="OrthoDB" id="1451596at2"/>
<feature type="domain" description="ABC3 transporter permease C-terminal" evidence="7">
    <location>
        <begin position="670"/>
        <end position="783"/>
    </location>
</feature>
<keyword evidence="3 6" id="KW-0812">Transmembrane</keyword>
<dbReference type="InterPro" id="IPR025857">
    <property type="entry name" value="MacB_PCD"/>
</dbReference>
<dbReference type="PANTHER" id="PTHR30572">
    <property type="entry name" value="MEMBRANE COMPONENT OF TRANSPORTER-RELATED"/>
    <property type="match status" value="1"/>
</dbReference>
<evidence type="ECO:0000256" key="1">
    <source>
        <dbReference type="ARBA" id="ARBA00004651"/>
    </source>
</evidence>
<evidence type="ECO:0000256" key="6">
    <source>
        <dbReference type="SAM" id="Phobius"/>
    </source>
</evidence>
<dbReference type="Proteomes" id="UP000434850">
    <property type="component" value="Unassembled WGS sequence"/>
</dbReference>
<evidence type="ECO:0000259" key="8">
    <source>
        <dbReference type="Pfam" id="PF12704"/>
    </source>
</evidence>
<comment type="subcellular location">
    <subcellularLocation>
        <location evidence="1">Cell membrane</location>
        <topology evidence="1">Multi-pass membrane protein</topology>
    </subcellularLocation>
</comment>
<gene>
    <name evidence="9" type="ORF">GO816_02695</name>
</gene>
<dbReference type="RefSeq" id="WP_157539806.1">
    <property type="nucleotide sequence ID" value="NZ_WQLA01000001.1"/>
</dbReference>
<evidence type="ECO:0000256" key="4">
    <source>
        <dbReference type="ARBA" id="ARBA00022989"/>
    </source>
</evidence>
<organism evidence="9 10">
    <name type="scientific">Mucilaginibacter aquatilis</name>
    <dbReference type="NCBI Taxonomy" id="1517760"/>
    <lineage>
        <taxon>Bacteria</taxon>
        <taxon>Pseudomonadati</taxon>
        <taxon>Bacteroidota</taxon>
        <taxon>Sphingobacteriia</taxon>
        <taxon>Sphingobacteriales</taxon>
        <taxon>Sphingobacteriaceae</taxon>
        <taxon>Mucilaginibacter</taxon>
    </lineage>
</organism>
<reference evidence="9 10" key="1">
    <citation type="submission" date="2019-12" db="EMBL/GenBank/DDBJ databases">
        <title>Mucilaginibacter sp. HME9299 genome sequencing and assembly.</title>
        <authorList>
            <person name="Kang H."/>
            <person name="Kim H."/>
            <person name="Joh K."/>
        </authorList>
    </citation>
    <scope>NUCLEOTIDE SEQUENCE [LARGE SCALE GENOMIC DNA]</scope>
    <source>
        <strain evidence="9 10">HME9299</strain>
    </source>
</reference>
<protein>
    <submittedName>
        <fullName evidence="9">FtsX-like permease family protein</fullName>
    </submittedName>
</protein>
<evidence type="ECO:0000256" key="3">
    <source>
        <dbReference type="ARBA" id="ARBA00022692"/>
    </source>
</evidence>
<dbReference type="PANTHER" id="PTHR30572:SF18">
    <property type="entry name" value="ABC-TYPE MACROLIDE FAMILY EXPORT SYSTEM PERMEASE COMPONENT 2"/>
    <property type="match status" value="1"/>
</dbReference>
<evidence type="ECO:0000313" key="9">
    <source>
        <dbReference type="EMBL" id="MVN90023.1"/>
    </source>
</evidence>
<keyword evidence="5 6" id="KW-0472">Membrane</keyword>
<dbReference type="Pfam" id="PF12704">
    <property type="entry name" value="MacB_PCD"/>
    <property type="match status" value="2"/>
</dbReference>
<feature type="transmembrane region" description="Helical" evidence="6">
    <location>
        <begin position="423"/>
        <end position="443"/>
    </location>
</feature>
<evidence type="ECO:0000259" key="7">
    <source>
        <dbReference type="Pfam" id="PF02687"/>
    </source>
</evidence>
<dbReference type="InterPro" id="IPR050250">
    <property type="entry name" value="Macrolide_Exporter_MacB"/>
</dbReference>
<keyword evidence="10" id="KW-1185">Reference proteome</keyword>
<feature type="transmembrane region" description="Helical" evidence="6">
    <location>
        <begin position="375"/>
        <end position="402"/>
    </location>
</feature>
<name>A0A6I4IPH7_9SPHI</name>
<keyword evidence="2" id="KW-1003">Cell membrane</keyword>
<feature type="transmembrane region" description="Helical" evidence="6">
    <location>
        <begin position="751"/>
        <end position="776"/>
    </location>
</feature>
<dbReference type="InterPro" id="IPR003838">
    <property type="entry name" value="ABC3_permease_C"/>
</dbReference>
<evidence type="ECO:0000256" key="2">
    <source>
        <dbReference type="ARBA" id="ARBA00022475"/>
    </source>
</evidence>
<dbReference type="Pfam" id="PF02687">
    <property type="entry name" value="FtsX"/>
    <property type="match status" value="2"/>
</dbReference>
<feature type="domain" description="MacB-like periplasmic core" evidence="8">
    <location>
        <begin position="20"/>
        <end position="242"/>
    </location>
</feature>
<comment type="caution">
    <text evidence="9">The sequence shown here is derived from an EMBL/GenBank/DDBJ whole genome shotgun (WGS) entry which is preliminary data.</text>
</comment>
<feature type="domain" description="ABC3 transporter permease C-terminal" evidence="7">
    <location>
        <begin position="287"/>
        <end position="397"/>
    </location>
</feature>
<feature type="transmembrane region" description="Helical" evidence="6">
    <location>
        <begin position="719"/>
        <end position="739"/>
    </location>
</feature>
<dbReference type="GO" id="GO:0005886">
    <property type="term" value="C:plasma membrane"/>
    <property type="evidence" value="ECO:0007669"/>
    <property type="project" value="UniProtKB-SubCell"/>
</dbReference>
<evidence type="ECO:0000313" key="10">
    <source>
        <dbReference type="Proteomes" id="UP000434850"/>
    </source>
</evidence>
<dbReference type="EMBL" id="WQLA01000001">
    <property type="protein sequence ID" value="MVN90023.1"/>
    <property type="molecule type" value="Genomic_DNA"/>
</dbReference>
<accession>A0A6I4IPH7</accession>
<feature type="transmembrane region" description="Helical" evidence="6">
    <location>
        <begin position="667"/>
        <end position="691"/>
    </location>
</feature>
<feature type="transmembrane region" description="Helical" evidence="6">
    <location>
        <begin position="328"/>
        <end position="355"/>
    </location>
</feature>
<sequence length="790" mass="88113">MLKNYIKIAWRNLLKNRVYSFINIFGLALGMTVSMLIGLWLWDELSFNKYHANYNTVAQIMTTQNFDGNIGTHPATALPLAPELRAKFGSDLKRLAQTTWQFDMMIRFGDKVISNNGLFAEPKFPEMLALHMLEGRLDALKDPNSAIISKSLAQSLFSDGAAMGKTVVINNQNTVKVAGVYEDMPANTTFNAVNIITAWQSYADSQEWVRKSKDEWGNHSFQLFAQIHDGASWDNINTRIKDVAKSHFTEAADEIQLFPMSKWHLYSEFNNGKSSGGKIRFVWLFGTIGVFVLLLACINFMNLSTARSEKRAREVGVRKAMGSVRGQLIGQFLSESLVMASLACLVAVVLVILFLPYFNSLSNKQIAFPWLNPVFWIFTIAFTVITGLVAGSYPAFYLSGFNTVKVLKGTFRAGRFAALPRKVLVVTQFTVSVTLIIGTIIVFRQIQHARNRPVGYQRDGLINVSIQSPELNGHYDAIRQELLQTGAVANMAESSSKVTSIGSNQIGFYWKGKQPNTTPVFGTVAVTHDYGKTIGWQLKQGRDYSRSFSTDTAGIIINEAAAKIVGFKEPIGETIIFNSKPLRVTGIVKDMVMESPYAPAQPIVYVLNYGWTNEIIIRITPGMPVNDALGKIEQVIKKYDPKGAFEYRFVDEQYASKFENEKRIGNLATLFAILAILISSLGLFGLASFVAEQRTKEIGVRKVLGASVYNLWSLLSKDFVLLVLISCFIAAPLAWYFLSGWLQAYEYRTNISWWIFCISGVGAMLITLLTVSFQAIRAAIANPVKSLRTE</sequence>
<dbReference type="GO" id="GO:0022857">
    <property type="term" value="F:transmembrane transporter activity"/>
    <property type="evidence" value="ECO:0007669"/>
    <property type="project" value="TreeGrafter"/>
</dbReference>
<feature type="transmembrane region" description="Helical" evidence="6">
    <location>
        <begin position="21"/>
        <end position="42"/>
    </location>
</feature>
<dbReference type="AlphaFoldDB" id="A0A6I4IPH7"/>
<feature type="transmembrane region" description="Helical" evidence="6">
    <location>
        <begin position="281"/>
        <end position="303"/>
    </location>
</feature>
<keyword evidence="4 6" id="KW-1133">Transmembrane helix</keyword>
<evidence type="ECO:0000256" key="5">
    <source>
        <dbReference type="ARBA" id="ARBA00023136"/>
    </source>
</evidence>
<feature type="domain" description="MacB-like periplasmic core" evidence="8">
    <location>
        <begin position="430"/>
        <end position="634"/>
    </location>
</feature>